<accession>A0A8D8W318</accession>
<proteinExistence type="predicted"/>
<sequence length="103" mass="11537">MVSTVFDQFGRYYCTQYSRATASGVRRGHPSRRHHRHLLALSVSTRRGALSAFLVRVSTSHRLGEPSHAGSVSTRSGTRQRGERTRRRRGDAGRRTDCRGLVG</sequence>
<feature type="compositionally biased region" description="Basic and acidic residues" evidence="1">
    <location>
        <begin position="90"/>
        <end position="103"/>
    </location>
</feature>
<protein>
    <submittedName>
        <fullName evidence="2">Uncharacterized protein</fullName>
    </submittedName>
</protein>
<organism evidence="2">
    <name type="scientific">Cacopsylla melanoneura</name>
    <dbReference type="NCBI Taxonomy" id="428564"/>
    <lineage>
        <taxon>Eukaryota</taxon>
        <taxon>Metazoa</taxon>
        <taxon>Ecdysozoa</taxon>
        <taxon>Arthropoda</taxon>
        <taxon>Hexapoda</taxon>
        <taxon>Insecta</taxon>
        <taxon>Pterygota</taxon>
        <taxon>Neoptera</taxon>
        <taxon>Paraneoptera</taxon>
        <taxon>Hemiptera</taxon>
        <taxon>Sternorrhyncha</taxon>
        <taxon>Psylloidea</taxon>
        <taxon>Psyllidae</taxon>
        <taxon>Psyllinae</taxon>
        <taxon>Cacopsylla</taxon>
    </lineage>
</organism>
<reference evidence="2" key="1">
    <citation type="submission" date="2021-05" db="EMBL/GenBank/DDBJ databases">
        <authorList>
            <person name="Alioto T."/>
            <person name="Alioto T."/>
            <person name="Gomez Garrido J."/>
        </authorList>
    </citation>
    <scope>NUCLEOTIDE SEQUENCE</scope>
</reference>
<name>A0A8D8W318_9HEMI</name>
<dbReference type="AlphaFoldDB" id="A0A8D8W318"/>
<dbReference type="EMBL" id="HBUF01135971">
    <property type="protein sequence ID" value="CAG6645227.1"/>
    <property type="molecule type" value="Transcribed_RNA"/>
</dbReference>
<feature type="region of interest" description="Disordered" evidence="1">
    <location>
        <begin position="61"/>
        <end position="103"/>
    </location>
</feature>
<dbReference type="EMBL" id="HBUF01135972">
    <property type="protein sequence ID" value="CAG6645229.1"/>
    <property type="molecule type" value="Transcribed_RNA"/>
</dbReference>
<evidence type="ECO:0000256" key="1">
    <source>
        <dbReference type="SAM" id="MobiDB-lite"/>
    </source>
</evidence>
<evidence type="ECO:0000313" key="2">
    <source>
        <dbReference type="EMBL" id="CAG6645227.1"/>
    </source>
</evidence>
<dbReference type="EMBL" id="HBUF01135973">
    <property type="protein sequence ID" value="CAG6645231.1"/>
    <property type="molecule type" value="Transcribed_RNA"/>
</dbReference>